<evidence type="ECO:0000256" key="5">
    <source>
        <dbReference type="ARBA" id="ARBA00022741"/>
    </source>
</evidence>
<dbReference type="GO" id="GO:0016020">
    <property type="term" value="C:membrane"/>
    <property type="evidence" value="ECO:0007669"/>
    <property type="project" value="UniProtKB-SubCell"/>
</dbReference>
<dbReference type="Pfam" id="PF13472">
    <property type="entry name" value="Lipase_GDSL_2"/>
    <property type="match status" value="2"/>
</dbReference>
<dbReference type="SMART" id="SM00382">
    <property type="entry name" value="AAA"/>
    <property type="match status" value="2"/>
</dbReference>
<feature type="signal peptide" evidence="10">
    <location>
        <begin position="1"/>
        <end position="19"/>
    </location>
</feature>
<dbReference type="Proteomes" id="UP000759131">
    <property type="component" value="Unassembled WGS sequence"/>
</dbReference>
<dbReference type="GO" id="GO:0016887">
    <property type="term" value="F:ATP hydrolysis activity"/>
    <property type="evidence" value="ECO:0007669"/>
    <property type="project" value="InterPro"/>
</dbReference>
<feature type="chain" id="PRO_5036211640" description="ABC transporter domain-containing protein" evidence="10">
    <location>
        <begin position="20"/>
        <end position="1305"/>
    </location>
</feature>
<evidence type="ECO:0000256" key="10">
    <source>
        <dbReference type="SAM" id="SignalP"/>
    </source>
</evidence>
<evidence type="ECO:0000256" key="2">
    <source>
        <dbReference type="ARBA" id="ARBA00005814"/>
    </source>
</evidence>
<dbReference type="InterPro" id="IPR013830">
    <property type="entry name" value="SGNH_hydro"/>
</dbReference>
<evidence type="ECO:0000313" key="12">
    <source>
        <dbReference type="EMBL" id="CAD7621303.1"/>
    </source>
</evidence>
<keyword evidence="4 9" id="KW-0812">Transmembrane</keyword>
<dbReference type="PROSITE" id="PS00211">
    <property type="entry name" value="ABC_TRANSPORTER_1"/>
    <property type="match status" value="2"/>
</dbReference>
<evidence type="ECO:0000256" key="1">
    <source>
        <dbReference type="ARBA" id="ARBA00004141"/>
    </source>
</evidence>
<feature type="transmembrane region" description="Helical" evidence="9">
    <location>
        <begin position="951"/>
        <end position="974"/>
    </location>
</feature>
<keyword evidence="5" id="KW-0547">Nucleotide-binding</keyword>
<dbReference type="Gene3D" id="3.40.50.1110">
    <property type="entry name" value="SGNH hydrolase"/>
    <property type="match status" value="2"/>
</dbReference>
<dbReference type="PANTHER" id="PTHR48041:SF139">
    <property type="entry name" value="PROTEIN SCARLET"/>
    <property type="match status" value="1"/>
</dbReference>
<accession>A0A7R9PUN8</accession>
<keyword evidence="3" id="KW-0813">Transport</keyword>
<dbReference type="GO" id="GO:0005524">
    <property type="term" value="F:ATP binding"/>
    <property type="evidence" value="ECO:0007669"/>
    <property type="project" value="UniProtKB-KW"/>
</dbReference>
<evidence type="ECO:0000256" key="8">
    <source>
        <dbReference type="ARBA" id="ARBA00023136"/>
    </source>
</evidence>
<evidence type="ECO:0000256" key="3">
    <source>
        <dbReference type="ARBA" id="ARBA00022448"/>
    </source>
</evidence>
<dbReference type="SUPFAM" id="SSF52540">
    <property type="entry name" value="P-loop containing nucleoside triphosphate hydrolases"/>
    <property type="match status" value="2"/>
</dbReference>
<dbReference type="InterPro" id="IPR003439">
    <property type="entry name" value="ABC_transporter-like_ATP-bd"/>
</dbReference>
<keyword evidence="8 9" id="KW-0472">Membrane</keyword>
<organism evidence="12">
    <name type="scientific">Medioppia subpectinata</name>
    <dbReference type="NCBI Taxonomy" id="1979941"/>
    <lineage>
        <taxon>Eukaryota</taxon>
        <taxon>Metazoa</taxon>
        <taxon>Ecdysozoa</taxon>
        <taxon>Arthropoda</taxon>
        <taxon>Chelicerata</taxon>
        <taxon>Arachnida</taxon>
        <taxon>Acari</taxon>
        <taxon>Acariformes</taxon>
        <taxon>Sarcoptiformes</taxon>
        <taxon>Oribatida</taxon>
        <taxon>Brachypylina</taxon>
        <taxon>Oppioidea</taxon>
        <taxon>Oppiidae</taxon>
        <taxon>Medioppia</taxon>
    </lineage>
</organism>
<sequence length="1305" mass="147865">MLIKLLLVSLSLAVYLVSGDDVDITKGPPDYDKPWVDGWGFNQSDHLGWKKQHEHMLKQTADHGSKIKVIFFGDSKIARLLSEGKAIWDEYFAPKHYYNYGIRGDSTRQILWRMHHKEFEGLTPKVLVFMIGGNNFKSNYNRGTDDEILKAMDVIVKGLREMLPKTELVLVGQLPRKGTTDKRARYINSAQVDEYKESSDKMVHFVNLFANYTTTKDKQNTKLFIEDGIHLNEDGYKILAQTLDPIIKKLINRNEKIVLNKVTGFAEFGSLTAVMGPSGAGLTSLLRCLNGMNNRRLDADSRIRLSRDHKIRSAFIGHNEKEILIMGLTAKQNMIYASKLKNSGLPEGKTIDHNMNVSAIMTDLLMSDIMNTRVDRCSGGEQKRLAIAVELTAFHKPNLILFDEPTTGLDSNVAEVGGQCVYFGPPVHLRHHLSSSNIVCNENQVPIEHLLTIASKGSDSTDVIELRAKTGQRMNQFIYHRINDTINKQIHHKSKPFLVRDVFLLTKRWITEFYSYKWRIYLLNLAVFVLSAAIFALMYGSDIGQYDDCMAGIGVQTNETCLEILDRDYQINQNLCFLTFTSWASKTSIDIKHSSRRSKDNRRLSIAWIDLTLKVDKTLYSSEKVILRGVNGLFEFNSLNALMGPSGAGKTLLLRSLNGMCRHLMTEESKIYLSTFHTIRTCFIAQDQREHLITGLTVKQSLIYASKLKNSSKSYINHEINVFQLMQELSITDIMGVNVEKCSSGQQKRIVMAMELTPDIKPNLICIDEPTSGVDSYSALLMIKCFKKLSQKHRLTIITSIHQPNLEILMLFDSLYVLAKGGLTVYSGPPKHLSLHLQQCNIAYSSEQIPIEVLMKIAANGSVAYTFSYGWKQLLAEIGCVALAVNGSYGCRQTAQDLDDLKLTYYNNQFISFIVTTQFFFNLILSAMKTSSQIKLFMSEHRNFWYSTESFFVVKSVMDFIPFMIILASVVAVIDNYDKEYTYWSLILALSLSCLQYQSLGQICGICFEENGVLVGILLIPIAVVFSDSVILLHDLGSIAQHLSHITSSAPFIRYTRIWFYGSDRGAHLDDIDITKGPPAYDKPWVSAWGWFGTTNPTGWRDKHLKMLNQTNEHKNDIKLLFFGDSKTEGWIREGIDVWKSNYVNRGGYNYGIGGDSTRQVLWRIDNKELSGLAPKVLVFMIGGNNFGNNYNRGTDEEIVKAEHLIVDNIRKAVPKTHIIFVSQLPRGSSDNRARHINTLWEQSGDSKTTMVSDTFVHFINPYKKFTKPDGTQNLDLYIGDHIHLNKAGYEILAQSIEPLIKQFL</sequence>
<feature type="transmembrane region" description="Helical" evidence="9">
    <location>
        <begin position="910"/>
        <end position="931"/>
    </location>
</feature>
<dbReference type="GO" id="GO:0042626">
    <property type="term" value="F:ATPase-coupled transmembrane transporter activity"/>
    <property type="evidence" value="ECO:0007669"/>
    <property type="project" value="TreeGrafter"/>
</dbReference>
<keyword evidence="7 9" id="KW-1133">Transmembrane helix</keyword>
<evidence type="ECO:0000259" key="11">
    <source>
        <dbReference type="PROSITE" id="PS50893"/>
    </source>
</evidence>
<evidence type="ECO:0000313" key="13">
    <source>
        <dbReference type="Proteomes" id="UP000759131"/>
    </source>
</evidence>
<dbReference type="InterPro" id="IPR027417">
    <property type="entry name" value="P-loop_NTPase"/>
</dbReference>
<keyword evidence="6" id="KW-0067">ATP-binding</keyword>
<proteinExistence type="inferred from homology"/>
<keyword evidence="10" id="KW-0732">Signal</keyword>
<feature type="domain" description="ABC transporter" evidence="11">
    <location>
        <begin position="241"/>
        <end position="490"/>
    </location>
</feature>
<dbReference type="InterPro" id="IPR017871">
    <property type="entry name" value="ABC_transporter-like_CS"/>
</dbReference>
<evidence type="ECO:0000256" key="9">
    <source>
        <dbReference type="SAM" id="Phobius"/>
    </source>
</evidence>
<comment type="subcellular location">
    <subcellularLocation>
        <location evidence="1">Membrane</location>
        <topology evidence="1">Multi-pass membrane protein</topology>
    </subcellularLocation>
</comment>
<dbReference type="OrthoDB" id="10042850at2759"/>
<feature type="transmembrane region" description="Helical" evidence="9">
    <location>
        <begin position="518"/>
        <end position="540"/>
    </location>
</feature>
<protein>
    <recommendedName>
        <fullName evidence="11">ABC transporter domain-containing protein</fullName>
    </recommendedName>
</protein>
<name>A0A7R9PUN8_9ACAR</name>
<feature type="transmembrane region" description="Helical" evidence="9">
    <location>
        <begin position="1012"/>
        <end position="1033"/>
    </location>
</feature>
<dbReference type="EMBL" id="CAJPIZ010000560">
    <property type="protein sequence ID" value="CAG2101733.1"/>
    <property type="molecule type" value="Genomic_DNA"/>
</dbReference>
<evidence type="ECO:0000256" key="7">
    <source>
        <dbReference type="ARBA" id="ARBA00022989"/>
    </source>
</evidence>
<reference evidence="12" key="1">
    <citation type="submission" date="2020-11" db="EMBL/GenBank/DDBJ databases">
        <authorList>
            <person name="Tran Van P."/>
        </authorList>
    </citation>
    <scope>NUCLEOTIDE SEQUENCE</scope>
</reference>
<comment type="similarity">
    <text evidence="2">Belongs to the ABC transporter superfamily. ABCG family. Eye pigment precursor importer (TC 3.A.1.204) subfamily.</text>
</comment>
<evidence type="ECO:0000256" key="4">
    <source>
        <dbReference type="ARBA" id="ARBA00022692"/>
    </source>
</evidence>
<dbReference type="InterPro" id="IPR003593">
    <property type="entry name" value="AAA+_ATPase"/>
</dbReference>
<dbReference type="InterPro" id="IPR036514">
    <property type="entry name" value="SGNH_hydro_sf"/>
</dbReference>
<dbReference type="Pfam" id="PF00005">
    <property type="entry name" value="ABC_tran"/>
    <property type="match status" value="2"/>
</dbReference>
<dbReference type="SUPFAM" id="SSF52266">
    <property type="entry name" value="SGNH hydrolase"/>
    <property type="match status" value="2"/>
</dbReference>
<dbReference type="EMBL" id="OC855135">
    <property type="protein sequence ID" value="CAD7621303.1"/>
    <property type="molecule type" value="Genomic_DNA"/>
</dbReference>
<gene>
    <name evidence="12" type="ORF">OSB1V03_LOCUS1775</name>
</gene>
<dbReference type="Gene3D" id="3.40.50.300">
    <property type="entry name" value="P-loop containing nucleotide triphosphate hydrolases"/>
    <property type="match status" value="2"/>
</dbReference>
<dbReference type="PROSITE" id="PS50893">
    <property type="entry name" value="ABC_TRANSPORTER_2"/>
    <property type="match status" value="2"/>
</dbReference>
<keyword evidence="13" id="KW-1185">Reference proteome</keyword>
<dbReference type="PANTHER" id="PTHR48041">
    <property type="entry name" value="ABC TRANSPORTER G FAMILY MEMBER 28"/>
    <property type="match status" value="1"/>
</dbReference>
<feature type="domain" description="ABC transporter" evidence="11">
    <location>
        <begin position="606"/>
        <end position="845"/>
    </location>
</feature>
<dbReference type="InterPro" id="IPR050352">
    <property type="entry name" value="ABCG_transporters"/>
</dbReference>
<evidence type="ECO:0000256" key="6">
    <source>
        <dbReference type="ARBA" id="ARBA00022840"/>
    </source>
</evidence>